<accession>A0ABY8IHY1</accession>
<keyword evidence="4" id="KW-0862">Zinc</keyword>
<reference evidence="6" key="1">
    <citation type="journal article" date="2019" name="Phytopathology">
        <title>A Novel Group of Rhizobium tumorigenes-Like Agrobacteria Associated with Crown Gall Disease of Rhododendron and Blueberry.</title>
        <authorList>
            <person name="Kuzmanovic N."/>
            <person name="Behrens P."/>
            <person name="Idczak E."/>
            <person name="Wagner S."/>
            <person name="Gotz M."/>
            <person name="Sproer C."/>
            <person name="Bunk B."/>
            <person name="Overmann J."/>
            <person name="Smalla K."/>
        </authorList>
    </citation>
    <scope>NUCLEOTIDE SEQUENCE</scope>
    <source>
        <strain evidence="6">Rho-6.2</strain>
    </source>
</reference>
<evidence type="ECO:0000256" key="1">
    <source>
        <dbReference type="ARBA" id="ARBA00007749"/>
    </source>
</evidence>
<evidence type="ECO:0000256" key="4">
    <source>
        <dbReference type="ARBA" id="ARBA00022833"/>
    </source>
</evidence>
<dbReference type="SMART" id="SM00849">
    <property type="entry name" value="Lactamase_B"/>
    <property type="match status" value="1"/>
</dbReference>
<evidence type="ECO:0000313" key="7">
    <source>
        <dbReference type="Proteomes" id="UP000318939"/>
    </source>
</evidence>
<evidence type="ECO:0000256" key="2">
    <source>
        <dbReference type="ARBA" id="ARBA00022723"/>
    </source>
</evidence>
<dbReference type="CDD" id="cd07720">
    <property type="entry name" value="OPHC2-like_MBL-fold"/>
    <property type="match status" value="1"/>
</dbReference>
<proteinExistence type="inferred from homology"/>
<keyword evidence="7" id="KW-1185">Reference proteome</keyword>
<name>A0ABY8IHY1_9HYPH</name>
<keyword evidence="2" id="KW-0479">Metal-binding</keyword>
<dbReference type="InterPro" id="IPR001279">
    <property type="entry name" value="Metallo-B-lactamas"/>
</dbReference>
<sequence>MTVLPLPEINQFKLGALKFTVIKDGVSILDRPWETFGVNQRPETVQALLADNFLPTDRFVNSYSPVIIDNGKDVILVDTGFGAAMREKGGGRLAAGMKTAGYEPESITRVLLTHLHGDHIAGLMEDGKPAFANASYTAGRIEYDFWTDEARQGTPAEGNQKSVLANVVPLAEKITFVNDGDTVVPGMTAMLAPGHTPGHMVFHVESEGEQIVLTADTANHYVLSLQQPDWEVRFDLDKVQAAQTRRRIFDLIAKDRIPFLGYHMPFPAVGFVEKIDTGFRFVPKSYQFDF</sequence>
<organism evidence="6 7">
    <name type="scientific">Rhizobium rhododendri</name>
    <dbReference type="NCBI Taxonomy" id="2506430"/>
    <lineage>
        <taxon>Bacteria</taxon>
        <taxon>Pseudomonadati</taxon>
        <taxon>Pseudomonadota</taxon>
        <taxon>Alphaproteobacteria</taxon>
        <taxon>Hyphomicrobiales</taxon>
        <taxon>Rhizobiaceae</taxon>
        <taxon>Rhizobium/Agrobacterium group</taxon>
        <taxon>Rhizobium</taxon>
    </lineage>
</organism>
<dbReference type="Gene3D" id="3.60.15.10">
    <property type="entry name" value="Ribonuclease Z/Hydroxyacylglutathione hydrolase-like"/>
    <property type="match status" value="1"/>
</dbReference>
<dbReference type="Proteomes" id="UP000318939">
    <property type="component" value="Chromosome"/>
</dbReference>
<comment type="similarity">
    <text evidence="1">Belongs to the metallo-beta-lactamase superfamily.</text>
</comment>
<dbReference type="EMBL" id="CP117267">
    <property type="protein sequence ID" value="WFS23234.1"/>
    <property type="molecule type" value="Genomic_DNA"/>
</dbReference>
<dbReference type="InterPro" id="IPR036866">
    <property type="entry name" value="RibonucZ/Hydroxyglut_hydro"/>
</dbReference>
<gene>
    <name evidence="6" type="ORF">PR018_01515</name>
</gene>
<dbReference type="PANTHER" id="PTHR42978:SF6">
    <property type="entry name" value="QUORUM-QUENCHING LACTONASE YTNP-RELATED"/>
    <property type="match status" value="1"/>
</dbReference>
<evidence type="ECO:0000313" key="6">
    <source>
        <dbReference type="EMBL" id="WFS23234.1"/>
    </source>
</evidence>
<reference evidence="6" key="2">
    <citation type="journal article" date="2023" name="MicrobiologyOpen">
        <title>Genomics of the tumorigenes clade of the family Rhizobiaceae and description of Rhizobium rhododendri sp. nov.</title>
        <authorList>
            <person name="Kuzmanovic N."/>
            <person name="diCenzo G.C."/>
            <person name="Bunk B."/>
            <person name="Sproeer C."/>
            <person name="Fruehling A."/>
            <person name="Neumann-Schaal M."/>
            <person name="Overmann J."/>
            <person name="Smalla K."/>
        </authorList>
    </citation>
    <scope>NUCLEOTIDE SEQUENCE</scope>
    <source>
        <strain evidence="6">Rho-6.2</strain>
    </source>
</reference>
<keyword evidence="3" id="KW-0378">Hydrolase</keyword>
<dbReference type="RefSeq" id="WP_142824078.1">
    <property type="nucleotide sequence ID" value="NZ_CP117267.1"/>
</dbReference>
<feature type="domain" description="Metallo-beta-lactamase" evidence="5">
    <location>
        <begin position="62"/>
        <end position="263"/>
    </location>
</feature>
<dbReference type="SUPFAM" id="SSF56281">
    <property type="entry name" value="Metallo-hydrolase/oxidoreductase"/>
    <property type="match status" value="1"/>
</dbReference>
<evidence type="ECO:0000256" key="3">
    <source>
        <dbReference type="ARBA" id="ARBA00022801"/>
    </source>
</evidence>
<evidence type="ECO:0000259" key="5">
    <source>
        <dbReference type="SMART" id="SM00849"/>
    </source>
</evidence>
<dbReference type="PANTHER" id="PTHR42978">
    <property type="entry name" value="QUORUM-QUENCHING LACTONASE YTNP-RELATED-RELATED"/>
    <property type="match status" value="1"/>
</dbReference>
<protein>
    <submittedName>
        <fullName evidence="6">MBL fold metallo-hydrolase</fullName>
    </submittedName>
</protein>
<dbReference type="Pfam" id="PF00753">
    <property type="entry name" value="Lactamase_B"/>
    <property type="match status" value="1"/>
</dbReference>
<dbReference type="InterPro" id="IPR051013">
    <property type="entry name" value="MBL_superfamily_lactonases"/>
</dbReference>